<keyword evidence="3" id="KW-0378">Hydrolase</keyword>
<dbReference type="PANTHER" id="PTHR11635">
    <property type="entry name" value="CAMP-DEPENDENT PROTEIN KINASE REGULATORY CHAIN"/>
    <property type="match status" value="1"/>
</dbReference>
<dbReference type="GO" id="GO:0004862">
    <property type="term" value="F:cAMP-dependent protein kinase inhibitor activity"/>
    <property type="evidence" value="ECO:0007669"/>
    <property type="project" value="TreeGrafter"/>
</dbReference>
<dbReference type="GO" id="GO:0005952">
    <property type="term" value="C:cAMP-dependent protein kinase complex"/>
    <property type="evidence" value="ECO:0007669"/>
    <property type="project" value="InterPro"/>
</dbReference>
<feature type="transmembrane region" description="Helical" evidence="1">
    <location>
        <begin position="390"/>
        <end position="411"/>
    </location>
</feature>
<dbReference type="InterPro" id="IPR050503">
    <property type="entry name" value="cAMP-dep_PK_reg_su-like"/>
</dbReference>
<feature type="transmembrane region" description="Helical" evidence="1">
    <location>
        <begin position="216"/>
        <end position="238"/>
    </location>
</feature>
<dbReference type="PROSITE" id="PS00889">
    <property type="entry name" value="CNMP_BINDING_2"/>
    <property type="match status" value="1"/>
</dbReference>
<dbReference type="InterPro" id="IPR014710">
    <property type="entry name" value="RmlC-like_jellyroll"/>
</dbReference>
<keyword evidence="1" id="KW-1133">Transmembrane helix</keyword>
<feature type="transmembrane region" description="Helical" evidence="1">
    <location>
        <begin position="309"/>
        <end position="332"/>
    </location>
</feature>
<evidence type="ECO:0000256" key="1">
    <source>
        <dbReference type="SAM" id="Phobius"/>
    </source>
</evidence>
<accession>A0A2S6EZM5</accession>
<organism evidence="3 4">
    <name type="scientific">Legionella pneumophila</name>
    <dbReference type="NCBI Taxonomy" id="446"/>
    <lineage>
        <taxon>Bacteria</taxon>
        <taxon>Pseudomonadati</taxon>
        <taxon>Pseudomonadota</taxon>
        <taxon>Gammaproteobacteria</taxon>
        <taxon>Legionellales</taxon>
        <taxon>Legionellaceae</taxon>
        <taxon>Legionella</taxon>
    </lineage>
</organism>
<feature type="domain" description="Cyclic nucleotide-binding" evidence="2">
    <location>
        <begin position="39"/>
        <end position="134"/>
    </location>
</feature>
<dbReference type="AlphaFoldDB" id="A0A2S6EZM5"/>
<protein>
    <submittedName>
        <fullName evidence="3">CPBP family intramembrane metalloprotease</fullName>
    </submittedName>
</protein>
<evidence type="ECO:0000313" key="4">
    <source>
        <dbReference type="Proteomes" id="UP000239239"/>
    </source>
</evidence>
<dbReference type="InterPro" id="IPR000595">
    <property type="entry name" value="cNMP-bd_dom"/>
</dbReference>
<dbReference type="PROSITE" id="PS50042">
    <property type="entry name" value="CNMP_BINDING_3"/>
    <property type="match status" value="1"/>
</dbReference>
<dbReference type="GO" id="GO:0034236">
    <property type="term" value="F:protein kinase A catalytic subunit binding"/>
    <property type="evidence" value="ECO:0007669"/>
    <property type="project" value="TreeGrafter"/>
</dbReference>
<comment type="caution">
    <text evidence="3">The sequence shown here is derived from an EMBL/GenBank/DDBJ whole genome shotgun (WGS) entry which is preliminary data.</text>
</comment>
<keyword evidence="1" id="KW-0812">Transmembrane</keyword>
<dbReference type="GO" id="GO:0080120">
    <property type="term" value="P:CAAX-box protein maturation"/>
    <property type="evidence" value="ECO:0007669"/>
    <property type="project" value="UniProtKB-ARBA"/>
</dbReference>
<evidence type="ECO:0000313" key="3">
    <source>
        <dbReference type="EMBL" id="PPK30638.1"/>
    </source>
</evidence>
<name>A0A2S6EZM5_LEGPN</name>
<dbReference type="CDD" id="cd00038">
    <property type="entry name" value="CAP_ED"/>
    <property type="match status" value="1"/>
</dbReference>
<feature type="transmembrane region" description="Helical" evidence="1">
    <location>
        <begin position="188"/>
        <end position="210"/>
    </location>
</feature>
<dbReference type="SUPFAM" id="SSF51206">
    <property type="entry name" value="cAMP-binding domain-like"/>
    <property type="match status" value="1"/>
</dbReference>
<dbReference type="Pfam" id="PF00027">
    <property type="entry name" value="cNMP_binding"/>
    <property type="match status" value="1"/>
</dbReference>
<keyword evidence="1" id="KW-0472">Membrane</keyword>
<dbReference type="InterPro" id="IPR018490">
    <property type="entry name" value="cNMP-bd_dom_sf"/>
</dbReference>
<feature type="transmembrane region" description="Helical" evidence="1">
    <location>
        <begin position="353"/>
        <end position="384"/>
    </location>
</feature>
<feature type="transmembrane region" description="Helical" evidence="1">
    <location>
        <begin position="259"/>
        <end position="284"/>
    </location>
</feature>
<dbReference type="InterPro" id="IPR003675">
    <property type="entry name" value="Rce1/LyrA-like_dom"/>
</dbReference>
<dbReference type="GO" id="GO:0006508">
    <property type="term" value="P:proteolysis"/>
    <property type="evidence" value="ECO:0007669"/>
    <property type="project" value="UniProtKB-KW"/>
</dbReference>
<dbReference type="GO" id="GO:0004175">
    <property type="term" value="F:endopeptidase activity"/>
    <property type="evidence" value="ECO:0007669"/>
    <property type="project" value="UniProtKB-ARBA"/>
</dbReference>
<reference evidence="3 4" key="1">
    <citation type="submission" date="2018-02" db="EMBL/GenBank/DDBJ databases">
        <title>Draft genome sequences of four Legionella pneumophila clinical strains isolated in Ontario.</title>
        <authorList>
            <person name="Fortuna A."/>
            <person name="Ramnarine R."/>
            <person name="Li A."/>
            <person name="Frantz C."/>
            <person name="Mallo G."/>
        </authorList>
    </citation>
    <scope>NUCLEOTIDE SEQUENCE [LARGE SCALE GENOMIC DNA]</scope>
    <source>
        <strain evidence="3 4">LG61</strain>
    </source>
</reference>
<dbReference type="InterPro" id="IPR018488">
    <property type="entry name" value="cNMP-bd_CS"/>
</dbReference>
<keyword evidence="3" id="KW-0482">Metalloprotease</keyword>
<keyword evidence="3" id="KW-0645">Protease</keyword>
<proteinExistence type="predicted"/>
<gene>
    <name evidence="3" type="ORF">C3928_07685</name>
</gene>
<dbReference type="Gene3D" id="2.60.120.10">
    <property type="entry name" value="Jelly Rolls"/>
    <property type="match status" value="1"/>
</dbReference>
<dbReference type="Pfam" id="PF02517">
    <property type="entry name" value="Rce1-like"/>
    <property type="match status" value="1"/>
</dbReference>
<evidence type="ECO:0000259" key="2">
    <source>
        <dbReference type="PROSITE" id="PS50042"/>
    </source>
</evidence>
<dbReference type="GO" id="GO:0008237">
    <property type="term" value="F:metallopeptidase activity"/>
    <property type="evidence" value="ECO:0007669"/>
    <property type="project" value="UniProtKB-KW"/>
</dbReference>
<dbReference type="SMART" id="SM00100">
    <property type="entry name" value="cNMP"/>
    <property type="match status" value="1"/>
</dbReference>
<dbReference type="GO" id="GO:0005829">
    <property type="term" value="C:cytosol"/>
    <property type="evidence" value="ECO:0007669"/>
    <property type="project" value="TreeGrafter"/>
</dbReference>
<dbReference type="OrthoDB" id="3525895at2"/>
<dbReference type="PANTHER" id="PTHR11635:SF152">
    <property type="entry name" value="CAMP-DEPENDENT PROTEIN KINASE TYPE I REGULATORY SUBUNIT-RELATED"/>
    <property type="match status" value="1"/>
</dbReference>
<dbReference type="EMBL" id="PQWY01000011">
    <property type="protein sequence ID" value="PPK30638.1"/>
    <property type="molecule type" value="Genomic_DNA"/>
</dbReference>
<dbReference type="GO" id="GO:0030552">
    <property type="term" value="F:cAMP binding"/>
    <property type="evidence" value="ECO:0007669"/>
    <property type="project" value="TreeGrafter"/>
</dbReference>
<dbReference type="Proteomes" id="UP000239239">
    <property type="component" value="Unassembled WGS sequence"/>
</dbReference>
<sequence length="412" mass="46927">MQTSLFRIGMTMNQSDVSKKDNENCNQLDTELIGSYQSIKIGFSKDELASFSKIGKHKRYTAGSIVYNEGDLADSFFIIIDGVAEIFKKTINEFDEHSIHIIATLSKDDVVGEMALIENNQRSASVRAKTDLTVIEYQLEMVKAKPKINLILTKNMAQILSRRLRFTNEVTVKNMQQALKESSGRNTLGVFIIALLWIICLYTLSLHFLVVLIHKVAITTILSVCLISIFAVATLVAMHFTGLPYSRFGITSKDWRKTILEAFAFTIPVMLFVLIIKVFFIIGINNLDKTPIFSGTKIFFVNHEMDWRYYFTTMFLYGLFAPIQELIARSALQSTFFHFLPGEKLFRKWNAIFLSNLIFATMHTHLGLTFTSLTFIAGLFWGWLFHRQKSLFGVSASHVILGVWSLFIVGLR</sequence>